<evidence type="ECO:0000313" key="3">
    <source>
        <dbReference type="Proteomes" id="UP000002729"/>
    </source>
</evidence>
<proteinExistence type="predicted"/>
<dbReference type="EMBL" id="GL833136">
    <property type="protein sequence ID" value="EGB06248.1"/>
    <property type="molecule type" value="Genomic_DNA"/>
</dbReference>
<reference evidence="2 3" key="1">
    <citation type="journal article" date="2011" name="Proc. Natl. Acad. Sci. U.S.A.">
        <title>Niche of harmful alga Aureococcus anophagefferens revealed through ecogenomics.</title>
        <authorList>
            <person name="Gobler C.J."/>
            <person name="Berry D.L."/>
            <person name="Dyhrman S.T."/>
            <person name="Wilhelm S.W."/>
            <person name="Salamov A."/>
            <person name="Lobanov A.V."/>
            <person name="Zhang Y."/>
            <person name="Collier J.L."/>
            <person name="Wurch L.L."/>
            <person name="Kustka A.B."/>
            <person name="Dill B.D."/>
            <person name="Shah M."/>
            <person name="VerBerkmoes N.C."/>
            <person name="Kuo A."/>
            <person name="Terry A."/>
            <person name="Pangilinan J."/>
            <person name="Lindquist E.A."/>
            <person name="Lucas S."/>
            <person name="Paulsen I.T."/>
            <person name="Hattenrath-Lehmann T.K."/>
            <person name="Talmage S.C."/>
            <person name="Walker E.A."/>
            <person name="Koch F."/>
            <person name="Burson A.M."/>
            <person name="Marcoval M.A."/>
            <person name="Tang Y.Z."/>
            <person name="Lecleir G.R."/>
            <person name="Coyne K.J."/>
            <person name="Berg G.M."/>
            <person name="Bertrand E.M."/>
            <person name="Saito M.A."/>
            <person name="Gladyshev V.N."/>
            <person name="Grigoriev I.V."/>
        </authorList>
    </citation>
    <scope>NUCLEOTIDE SEQUENCE [LARGE SCALE GENOMIC DNA]</scope>
    <source>
        <strain evidence="3">CCMP 1984</strain>
    </source>
</reference>
<dbReference type="AlphaFoldDB" id="F0YFI7"/>
<feature type="compositionally biased region" description="Acidic residues" evidence="1">
    <location>
        <begin position="46"/>
        <end position="65"/>
    </location>
</feature>
<dbReference type="InParanoid" id="F0YFI7"/>
<evidence type="ECO:0000313" key="2">
    <source>
        <dbReference type="EMBL" id="EGB06248.1"/>
    </source>
</evidence>
<protein>
    <submittedName>
        <fullName evidence="2">Uncharacterized protein</fullName>
    </submittedName>
</protein>
<organism evidence="3">
    <name type="scientific">Aureococcus anophagefferens</name>
    <name type="common">Harmful bloom alga</name>
    <dbReference type="NCBI Taxonomy" id="44056"/>
    <lineage>
        <taxon>Eukaryota</taxon>
        <taxon>Sar</taxon>
        <taxon>Stramenopiles</taxon>
        <taxon>Ochrophyta</taxon>
        <taxon>Pelagophyceae</taxon>
        <taxon>Pelagomonadales</taxon>
        <taxon>Pelagomonadaceae</taxon>
        <taxon>Aureococcus</taxon>
    </lineage>
</organism>
<evidence type="ECO:0000256" key="1">
    <source>
        <dbReference type="SAM" id="MobiDB-lite"/>
    </source>
</evidence>
<gene>
    <name evidence="2" type="ORF">AURANDRAFT_65799</name>
</gene>
<feature type="region of interest" description="Disordered" evidence="1">
    <location>
        <begin position="34"/>
        <end position="77"/>
    </location>
</feature>
<dbReference type="KEGG" id="aaf:AURANDRAFT_65799"/>
<dbReference type="RefSeq" id="XP_009039195.1">
    <property type="nucleotide sequence ID" value="XM_009040947.1"/>
</dbReference>
<keyword evidence="3" id="KW-1185">Reference proteome</keyword>
<dbReference type="Proteomes" id="UP000002729">
    <property type="component" value="Unassembled WGS sequence"/>
</dbReference>
<name>F0YFI7_AURAN</name>
<sequence>MDEKAGRQFKKDIDDLRRRHELKKERKLLRKVRAAVGSGAAAVSSSDDDDDDDERDSDDSGDGLDVDAPAGPPPTEAELADLAWDKDRTLEENLEHALKRVSIRAPLGQDAPADVLEDIPNDAPANPSLLAFLDND</sequence>
<feature type="compositionally biased region" description="Low complexity" evidence="1">
    <location>
        <begin position="34"/>
        <end position="45"/>
    </location>
</feature>
<dbReference type="GeneID" id="20225512"/>
<feature type="region of interest" description="Disordered" evidence="1">
    <location>
        <begin position="114"/>
        <end position="136"/>
    </location>
</feature>
<accession>F0YFI7</accession>